<dbReference type="InterPro" id="IPR039425">
    <property type="entry name" value="RNA_pol_sigma-70-like"/>
</dbReference>
<dbReference type="RefSeq" id="WP_158872327.1">
    <property type="nucleotide sequence ID" value="NZ_CP046401.1"/>
</dbReference>
<evidence type="ECO:0000256" key="1">
    <source>
        <dbReference type="ARBA" id="ARBA00010641"/>
    </source>
</evidence>
<keyword evidence="2" id="KW-0805">Transcription regulation</keyword>
<dbReference type="InterPro" id="IPR013249">
    <property type="entry name" value="RNA_pol_sigma70_r4_t2"/>
</dbReference>
<organism evidence="7 8">
    <name type="scientific">Maribellus comscasis</name>
    <dbReference type="NCBI Taxonomy" id="2681766"/>
    <lineage>
        <taxon>Bacteria</taxon>
        <taxon>Pseudomonadati</taxon>
        <taxon>Bacteroidota</taxon>
        <taxon>Bacteroidia</taxon>
        <taxon>Marinilabiliales</taxon>
        <taxon>Prolixibacteraceae</taxon>
        <taxon>Maribellus</taxon>
    </lineage>
</organism>
<keyword evidence="3" id="KW-0731">Sigma factor</keyword>
<dbReference type="InterPro" id="IPR036388">
    <property type="entry name" value="WH-like_DNA-bd_sf"/>
</dbReference>
<dbReference type="GO" id="GO:0016987">
    <property type="term" value="F:sigma factor activity"/>
    <property type="evidence" value="ECO:0007669"/>
    <property type="project" value="UniProtKB-KW"/>
</dbReference>
<protein>
    <submittedName>
        <fullName evidence="7">RNA polymerase sigma-70 factor</fullName>
    </submittedName>
</protein>
<dbReference type="PANTHER" id="PTHR43133">
    <property type="entry name" value="RNA POLYMERASE ECF-TYPE SIGMA FACTO"/>
    <property type="match status" value="1"/>
</dbReference>
<gene>
    <name evidence="7" type="ORF">GM418_31250</name>
</gene>
<dbReference type="InterPro" id="IPR014327">
    <property type="entry name" value="RNA_pol_sigma70_bacteroid"/>
</dbReference>
<dbReference type="SUPFAM" id="SSF88659">
    <property type="entry name" value="Sigma3 and sigma4 domains of RNA polymerase sigma factors"/>
    <property type="match status" value="1"/>
</dbReference>
<dbReference type="Proteomes" id="UP000428260">
    <property type="component" value="Chromosome"/>
</dbReference>
<dbReference type="NCBIfam" id="TIGR02937">
    <property type="entry name" value="sigma70-ECF"/>
    <property type="match status" value="1"/>
</dbReference>
<evidence type="ECO:0000256" key="3">
    <source>
        <dbReference type="ARBA" id="ARBA00023082"/>
    </source>
</evidence>
<comment type="similarity">
    <text evidence="1">Belongs to the sigma-70 factor family. ECF subfamily.</text>
</comment>
<evidence type="ECO:0000259" key="6">
    <source>
        <dbReference type="Pfam" id="PF08281"/>
    </source>
</evidence>
<dbReference type="Gene3D" id="1.10.1740.10">
    <property type="match status" value="1"/>
</dbReference>
<evidence type="ECO:0000313" key="7">
    <source>
        <dbReference type="EMBL" id="QGY47973.1"/>
    </source>
</evidence>
<reference evidence="7 8" key="1">
    <citation type="submission" date="2019-11" db="EMBL/GenBank/DDBJ databases">
        <authorList>
            <person name="Zheng R.K."/>
            <person name="Sun C.M."/>
        </authorList>
    </citation>
    <scope>NUCLEOTIDE SEQUENCE [LARGE SCALE GENOMIC DNA]</scope>
    <source>
        <strain evidence="7 8">WC007</strain>
    </source>
</reference>
<proteinExistence type="inferred from homology"/>
<dbReference type="InterPro" id="IPR013324">
    <property type="entry name" value="RNA_pol_sigma_r3/r4-like"/>
</dbReference>
<dbReference type="Pfam" id="PF04542">
    <property type="entry name" value="Sigma70_r2"/>
    <property type="match status" value="1"/>
</dbReference>
<evidence type="ECO:0000256" key="2">
    <source>
        <dbReference type="ARBA" id="ARBA00023015"/>
    </source>
</evidence>
<dbReference type="EMBL" id="CP046401">
    <property type="protein sequence ID" value="QGY47973.1"/>
    <property type="molecule type" value="Genomic_DNA"/>
</dbReference>
<sequence length="195" mass="23270">MTDLAENTIFQKVKNGDRSAFRILFQRYFQPLFLFASKFVDQEQAKDIVQDCFYELWQNRRKTEITTSVSAYLFTIVKNRCFKYLKTEQKKRLHQDNFGMLLKQEELLYYTNSEKSILEFGVRDRIEKVIVQLPEKCRQVFEKSRHEGLTNKEIAGVFNISVKAVEKHISKALQLFREEFKDMLLILVALLFNKF</sequence>
<dbReference type="KEGG" id="mcos:GM418_31250"/>
<dbReference type="GO" id="GO:0006352">
    <property type="term" value="P:DNA-templated transcription initiation"/>
    <property type="evidence" value="ECO:0007669"/>
    <property type="project" value="InterPro"/>
</dbReference>
<feature type="domain" description="RNA polymerase sigma factor 70 region 4 type 2" evidence="6">
    <location>
        <begin position="124"/>
        <end position="174"/>
    </location>
</feature>
<dbReference type="InterPro" id="IPR007627">
    <property type="entry name" value="RNA_pol_sigma70_r2"/>
</dbReference>
<evidence type="ECO:0000259" key="5">
    <source>
        <dbReference type="Pfam" id="PF04542"/>
    </source>
</evidence>
<dbReference type="InterPro" id="IPR014284">
    <property type="entry name" value="RNA_pol_sigma-70_dom"/>
</dbReference>
<dbReference type="Gene3D" id="1.10.10.10">
    <property type="entry name" value="Winged helix-like DNA-binding domain superfamily/Winged helix DNA-binding domain"/>
    <property type="match status" value="1"/>
</dbReference>
<dbReference type="GO" id="GO:0003677">
    <property type="term" value="F:DNA binding"/>
    <property type="evidence" value="ECO:0007669"/>
    <property type="project" value="InterPro"/>
</dbReference>
<keyword evidence="8" id="KW-1185">Reference proteome</keyword>
<name>A0A6I6K8K1_9BACT</name>
<keyword evidence="4" id="KW-0804">Transcription</keyword>
<dbReference type="AlphaFoldDB" id="A0A6I6K8K1"/>
<dbReference type="InterPro" id="IPR013325">
    <property type="entry name" value="RNA_pol_sigma_r2"/>
</dbReference>
<evidence type="ECO:0000313" key="8">
    <source>
        <dbReference type="Proteomes" id="UP000428260"/>
    </source>
</evidence>
<dbReference type="SUPFAM" id="SSF88946">
    <property type="entry name" value="Sigma2 domain of RNA polymerase sigma factors"/>
    <property type="match status" value="1"/>
</dbReference>
<accession>A0A6I6K8K1</accession>
<feature type="domain" description="RNA polymerase sigma-70 region 2" evidence="5">
    <location>
        <begin position="24"/>
        <end position="90"/>
    </location>
</feature>
<dbReference type="NCBIfam" id="TIGR02985">
    <property type="entry name" value="Sig70_bacteroi1"/>
    <property type="match status" value="1"/>
</dbReference>
<dbReference type="CDD" id="cd06171">
    <property type="entry name" value="Sigma70_r4"/>
    <property type="match status" value="1"/>
</dbReference>
<dbReference type="PANTHER" id="PTHR43133:SF46">
    <property type="entry name" value="RNA POLYMERASE SIGMA-70 FACTOR ECF SUBFAMILY"/>
    <property type="match status" value="1"/>
</dbReference>
<evidence type="ECO:0000256" key="4">
    <source>
        <dbReference type="ARBA" id="ARBA00023163"/>
    </source>
</evidence>
<dbReference type="Pfam" id="PF08281">
    <property type="entry name" value="Sigma70_r4_2"/>
    <property type="match status" value="1"/>
</dbReference>